<dbReference type="Pfam" id="PF00656">
    <property type="entry name" value="Peptidase_C14"/>
    <property type="match status" value="1"/>
</dbReference>
<feature type="region of interest" description="Disordered" evidence="6">
    <location>
        <begin position="1"/>
        <end position="154"/>
    </location>
</feature>
<dbReference type="RefSeq" id="XP_504976.1">
    <property type="nucleotide sequence ID" value="XM_504976.1"/>
</dbReference>
<proteinExistence type="inferred from homology"/>
<feature type="compositionally biased region" description="Low complexity" evidence="6">
    <location>
        <begin position="138"/>
        <end position="148"/>
    </location>
</feature>
<dbReference type="KEGG" id="yli:2907712"/>
<sequence length="461" mass="47550">MSYPGQGGNTYGGGPPGGYGGYNQQDRYGGGGGNYGPPQGPPPGQYGGGYGGPGGGYGGSGGGYGPPQGPPPGQYGGSGGPGGYGPPQGPPPGQRGNYGPPQGPPGGQGGGGGGYGHPGMGNQAPPGQYGQPGPPGPHGNHNMPPQGNQAFGGTQGYHFQYSNCSGKKKALLIGCNYIGSKNALRGCINDVHNLQRYLVQRAGYKPDDMVILTDDQRDQRSIPTKQNILQACQWLVKGAQPNDSLVFHFSGHGGQEKDVDGDEDDGYDECIYPVDFQRAGSIIDDVLHDILVKSLPPGCRLTALFDSCHSGTALDLPYVYSTKGILKEPNLAKEAGQGLLGAVSSYARGDIGGALSSIMGTVKQATTGSGANQRAKQTKTAPCDAISISGCKDSQTSADAMEGGTATGAMSFAFIEVMTRDPNQSYLSLLNNMREVLRGKYSQKPQLSASHPTDVNLKFIM</sequence>
<reference evidence="9 11" key="2">
    <citation type="submission" date="2018-07" db="EMBL/GenBank/DDBJ databases">
        <title>Draft Genome Assemblies for Five Robust Yarrowia lipolytica Strains Exhibiting High Lipid Production and Pentose Sugar Utilization and Sugar Alcohol Secretion from Undetoxified Lignocellulosic Biomass Hydrolysates.</title>
        <authorList>
            <consortium name="DOE Joint Genome Institute"/>
            <person name="Walker C."/>
            <person name="Ryu S."/>
            <person name="Na H."/>
            <person name="Zane M."/>
            <person name="LaButti K."/>
            <person name="Lipzen A."/>
            <person name="Haridas S."/>
            <person name="Barry K."/>
            <person name="Grigoriev I.V."/>
            <person name="Quarterman J."/>
            <person name="Slininger P."/>
            <person name="Dien B."/>
            <person name="Trinh C.T."/>
        </authorList>
    </citation>
    <scope>NUCLEOTIDE SEQUENCE [LARGE SCALE GENOMIC DNA]</scope>
    <source>
        <strain evidence="9 11">YB392</strain>
    </source>
</reference>
<gene>
    <name evidence="9" type="ORF">B0I71DRAFT_126281</name>
    <name evidence="8" type="ORF">YALI1_F06076g</name>
</gene>
<dbReference type="OMA" id="MHRIMVT"/>
<feature type="domain" description="Peptidase C14 caspase" evidence="7">
    <location>
        <begin position="167"/>
        <end position="454"/>
    </location>
</feature>
<dbReference type="GO" id="GO:0006915">
    <property type="term" value="P:apoptotic process"/>
    <property type="evidence" value="ECO:0007669"/>
    <property type="project" value="UniProtKB-KW"/>
</dbReference>
<keyword evidence="5" id="KW-0865">Zymogen</keyword>
<dbReference type="GeneID" id="2907712"/>
<keyword evidence="4" id="KW-0788">Thiol protease</keyword>
<dbReference type="GO" id="GO:0005737">
    <property type="term" value="C:cytoplasm"/>
    <property type="evidence" value="ECO:0007669"/>
    <property type="project" value="TreeGrafter"/>
</dbReference>
<dbReference type="InterPro" id="IPR011600">
    <property type="entry name" value="Pept_C14_caspase"/>
</dbReference>
<dbReference type="InterPro" id="IPR050452">
    <property type="entry name" value="Metacaspase"/>
</dbReference>
<keyword evidence="3" id="KW-0053">Apoptosis</keyword>
<feature type="compositionally biased region" description="Gly residues" evidence="6">
    <location>
        <begin position="1"/>
        <end position="21"/>
    </location>
</feature>
<evidence type="ECO:0000313" key="10">
    <source>
        <dbReference type="Proteomes" id="UP000182444"/>
    </source>
</evidence>
<accession>A0A1D8NLX2</accession>
<organism evidence="8 10">
    <name type="scientific">Yarrowia lipolytica</name>
    <name type="common">Candida lipolytica</name>
    <dbReference type="NCBI Taxonomy" id="4952"/>
    <lineage>
        <taxon>Eukaryota</taxon>
        <taxon>Fungi</taxon>
        <taxon>Dikarya</taxon>
        <taxon>Ascomycota</taxon>
        <taxon>Saccharomycotina</taxon>
        <taxon>Dipodascomycetes</taxon>
        <taxon>Dipodascales</taxon>
        <taxon>Dipodascales incertae sedis</taxon>
        <taxon>Yarrowia</taxon>
    </lineage>
</organism>
<dbReference type="EMBL" id="KZ857324">
    <property type="protein sequence ID" value="RDW29266.1"/>
    <property type="molecule type" value="Genomic_DNA"/>
</dbReference>
<dbReference type="VEuPathDB" id="FungiDB:YALI0_F04059g"/>
<comment type="similarity">
    <text evidence="1">Belongs to the peptidase C14B family.</text>
</comment>
<evidence type="ECO:0000256" key="2">
    <source>
        <dbReference type="ARBA" id="ARBA00016994"/>
    </source>
</evidence>
<dbReference type="eggNOG" id="KOG1546">
    <property type="taxonomic scope" value="Eukaryota"/>
</dbReference>
<evidence type="ECO:0000259" key="7">
    <source>
        <dbReference type="Pfam" id="PF00656"/>
    </source>
</evidence>
<evidence type="ECO:0000313" key="11">
    <source>
        <dbReference type="Proteomes" id="UP000256601"/>
    </source>
</evidence>
<dbReference type="SMR" id="A0A1D8NLX2"/>
<keyword evidence="4" id="KW-0378">Hydrolase</keyword>
<feature type="compositionally biased region" description="Gly residues" evidence="6">
    <location>
        <begin position="105"/>
        <end position="119"/>
    </location>
</feature>
<protein>
    <recommendedName>
        <fullName evidence="2">Metacaspase-1</fullName>
    </recommendedName>
</protein>
<dbReference type="PANTHER" id="PTHR48104:SF30">
    <property type="entry name" value="METACASPASE-1"/>
    <property type="match status" value="1"/>
</dbReference>
<keyword evidence="4" id="KW-0645">Protease</keyword>
<dbReference type="GO" id="GO:0006508">
    <property type="term" value="P:proteolysis"/>
    <property type="evidence" value="ECO:0007669"/>
    <property type="project" value="InterPro"/>
</dbReference>
<evidence type="ECO:0000256" key="4">
    <source>
        <dbReference type="ARBA" id="ARBA00022807"/>
    </source>
</evidence>
<dbReference type="VEuPathDB" id="FungiDB:YALI1_F06076g"/>
<evidence type="ECO:0000313" key="9">
    <source>
        <dbReference type="EMBL" id="RDW29266.1"/>
    </source>
</evidence>
<dbReference type="OrthoDB" id="3223806at2759"/>
<dbReference type="GO" id="GO:0004197">
    <property type="term" value="F:cysteine-type endopeptidase activity"/>
    <property type="evidence" value="ECO:0007669"/>
    <property type="project" value="InterPro"/>
</dbReference>
<reference evidence="8 10" key="1">
    <citation type="journal article" date="2016" name="PLoS ONE">
        <title>Sequence Assembly of Yarrowia lipolytica Strain W29/CLIB89 Shows Transposable Element Diversity.</title>
        <authorList>
            <person name="Magnan C."/>
            <person name="Yu J."/>
            <person name="Chang I."/>
            <person name="Jahn E."/>
            <person name="Kanomata Y."/>
            <person name="Wu J."/>
            <person name="Zeller M."/>
            <person name="Oakes M."/>
            <person name="Baldi P."/>
            <person name="Sandmeyer S."/>
        </authorList>
    </citation>
    <scope>NUCLEOTIDE SEQUENCE [LARGE SCALE GENOMIC DNA]</scope>
    <source>
        <strain evidence="8">CLIB89</strain>
        <strain evidence="10">CLIB89(W29)</strain>
    </source>
</reference>
<dbReference type="AlphaFoldDB" id="A0A1D8NLX2"/>
<feature type="compositionally biased region" description="Low complexity" evidence="6">
    <location>
        <begin position="121"/>
        <end position="131"/>
    </location>
</feature>
<name>A0A1D8NLX2_YARLL</name>
<evidence type="ECO:0000313" key="8">
    <source>
        <dbReference type="EMBL" id="AOW06631.1"/>
    </source>
</evidence>
<evidence type="ECO:0000256" key="3">
    <source>
        <dbReference type="ARBA" id="ARBA00022703"/>
    </source>
</evidence>
<feature type="compositionally biased region" description="Gly residues" evidence="6">
    <location>
        <begin position="74"/>
        <end position="86"/>
    </location>
</feature>
<dbReference type="SUPFAM" id="SSF52129">
    <property type="entry name" value="Caspase-like"/>
    <property type="match status" value="1"/>
</dbReference>
<dbReference type="InterPro" id="IPR029030">
    <property type="entry name" value="Caspase-like_dom_sf"/>
</dbReference>
<dbReference type="Gene3D" id="3.40.50.12660">
    <property type="match status" value="1"/>
</dbReference>
<evidence type="ECO:0000256" key="6">
    <source>
        <dbReference type="SAM" id="MobiDB-lite"/>
    </source>
</evidence>
<dbReference type="Proteomes" id="UP000256601">
    <property type="component" value="Unassembled WGS sequence"/>
</dbReference>
<evidence type="ECO:0000256" key="5">
    <source>
        <dbReference type="ARBA" id="ARBA00023145"/>
    </source>
</evidence>
<dbReference type="EMBL" id="CP017558">
    <property type="protein sequence ID" value="AOW06631.1"/>
    <property type="molecule type" value="Genomic_DNA"/>
</dbReference>
<dbReference type="Proteomes" id="UP000182444">
    <property type="component" value="Chromosome 1F"/>
</dbReference>
<evidence type="ECO:0000256" key="1">
    <source>
        <dbReference type="ARBA" id="ARBA00009005"/>
    </source>
</evidence>
<feature type="compositionally biased region" description="Gly residues" evidence="6">
    <location>
        <begin position="45"/>
        <end position="66"/>
    </location>
</feature>
<dbReference type="PANTHER" id="PTHR48104">
    <property type="entry name" value="METACASPASE-4"/>
    <property type="match status" value="1"/>
</dbReference>